<feature type="non-terminal residue" evidence="1">
    <location>
        <position position="56"/>
    </location>
</feature>
<proteinExistence type="predicted"/>
<dbReference type="EMBL" id="LXQA011390301">
    <property type="protein sequence ID" value="MCI95554.1"/>
    <property type="molecule type" value="Genomic_DNA"/>
</dbReference>
<accession>A0A392W4H2</accession>
<dbReference type="Proteomes" id="UP000265520">
    <property type="component" value="Unassembled WGS sequence"/>
</dbReference>
<dbReference type="AlphaFoldDB" id="A0A392W4H2"/>
<organism evidence="1 2">
    <name type="scientific">Trifolium medium</name>
    <dbReference type="NCBI Taxonomy" id="97028"/>
    <lineage>
        <taxon>Eukaryota</taxon>
        <taxon>Viridiplantae</taxon>
        <taxon>Streptophyta</taxon>
        <taxon>Embryophyta</taxon>
        <taxon>Tracheophyta</taxon>
        <taxon>Spermatophyta</taxon>
        <taxon>Magnoliopsida</taxon>
        <taxon>eudicotyledons</taxon>
        <taxon>Gunneridae</taxon>
        <taxon>Pentapetalae</taxon>
        <taxon>rosids</taxon>
        <taxon>fabids</taxon>
        <taxon>Fabales</taxon>
        <taxon>Fabaceae</taxon>
        <taxon>Papilionoideae</taxon>
        <taxon>50 kb inversion clade</taxon>
        <taxon>NPAAA clade</taxon>
        <taxon>Hologalegina</taxon>
        <taxon>IRL clade</taxon>
        <taxon>Trifolieae</taxon>
        <taxon>Trifolium</taxon>
    </lineage>
</organism>
<evidence type="ECO:0000313" key="1">
    <source>
        <dbReference type="EMBL" id="MCI95554.1"/>
    </source>
</evidence>
<evidence type="ECO:0000313" key="2">
    <source>
        <dbReference type="Proteomes" id="UP000265520"/>
    </source>
</evidence>
<comment type="caution">
    <text evidence="1">The sequence shown here is derived from an EMBL/GenBank/DDBJ whole genome shotgun (WGS) entry which is preliminary data.</text>
</comment>
<sequence length="56" mass="6351">MAARREKNLCYNCDETFTPQHRCKGHFFMLVSEDDLEDPDLSLDTPPVDPVPAITA</sequence>
<protein>
    <submittedName>
        <fullName evidence="1">Uncharacterized protein</fullName>
    </submittedName>
</protein>
<keyword evidence="2" id="KW-1185">Reference proteome</keyword>
<reference evidence="1 2" key="1">
    <citation type="journal article" date="2018" name="Front. Plant Sci.">
        <title>Red Clover (Trifolium pratense) and Zigzag Clover (T. medium) - A Picture of Genomic Similarities and Differences.</title>
        <authorList>
            <person name="Dluhosova J."/>
            <person name="Istvanek J."/>
            <person name="Nedelnik J."/>
            <person name="Repkova J."/>
        </authorList>
    </citation>
    <scope>NUCLEOTIDE SEQUENCE [LARGE SCALE GENOMIC DNA]</scope>
    <source>
        <strain evidence="2">cv. 10/8</strain>
        <tissue evidence="1">Leaf</tissue>
    </source>
</reference>
<name>A0A392W4H2_9FABA</name>